<dbReference type="GO" id="GO:0016020">
    <property type="term" value="C:membrane"/>
    <property type="evidence" value="ECO:0007669"/>
    <property type="project" value="UniProtKB-SubCell"/>
</dbReference>
<dbReference type="PROSITE" id="PS50011">
    <property type="entry name" value="PROTEIN_KINASE_DOM"/>
    <property type="match status" value="1"/>
</dbReference>
<keyword evidence="15" id="KW-0325">Glycoprotein</keyword>
<dbReference type="InterPro" id="IPR024171">
    <property type="entry name" value="SRK-like_kinase"/>
</dbReference>
<evidence type="ECO:0000256" key="18">
    <source>
        <dbReference type="PIRNR" id="PIRNR000641"/>
    </source>
</evidence>
<dbReference type="SMART" id="SM00108">
    <property type="entry name" value="B_lectin"/>
    <property type="match status" value="1"/>
</dbReference>
<dbReference type="EC" id="2.7.11.1" evidence="18"/>
<evidence type="ECO:0000256" key="13">
    <source>
        <dbReference type="ARBA" id="ARBA00023157"/>
    </source>
</evidence>
<dbReference type="InterPro" id="IPR001480">
    <property type="entry name" value="Bulb-type_lectin_dom"/>
</dbReference>
<dbReference type="Pfam" id="PF00954">
    <property type="entry name" value="S_locus_glycop"/>
    <property type="match status" value="1"/>
</dbReference>
<dbReference type="Gene3D" id="1.10.510.10">
    <property type="entry name" value="Transferase(Phosphotransferase) domain 1"/>
    <property type="match status" value="1"/>
</dbReference>
<evidence type="ECO:0000256" key="2">
    <source>
        <dbReference type="ARBA" id="ARBA00022527"/>
    </source>
</evidence>
<dbReference type="CDD" id="cd14066">
    <property type="entry name" value="STKc_IRAK"/>
    <property type="match status" value="1"/>
</dbReference>
<dbReference type="PANTHER" id="PTHR47976:SF7">
    <property type="entry name" value="RECEPTOR-LIKE SERINE_THREONINE-PROTEIN KINASE"/>
    <property type="match status" value="1"/>
</dbReference>
<dbReference type="GO" id="GO:0030246">
    <property type="term" value="F:carbohydrate binding"/>
    <property type="evidence" value="ECO:0007669"/>
    <property type="project" value="UniProtKB-KW"/>
</dbReference>
<evidence type="ECO:0000256" key="9">
    <source>
        <dbReference type="ARBA" id="ARBA00022777"/>
    </source>
</evidence>
<feature type="domain" description="Protein kinase" evidence="22">
    <location>
        <begin position="500"/>
        <end position="785"/>
    </location>
</feature>
<dbReference type="InterPro" id="IPR036426">
    <property type="entry name" value="Bulb-type_lectin_dom_sf"/>
</dbReference>
<dbReference type="PIRSF" id="PIRSF000641">
    <property type="entry name" value="SRK"/>
    <property type="match status" value="1"/>
</dbReference>
<dbReference type="InterPro" id="IPR051343">
    <property type="entry name" value="G-type_lectin_kinases/EP1-like"/>
</dbReference>
<feature type="chain" id="PRO_5028459665" description="Receptor-like serine/threonine-protein kinase" evidence="21">
    <location>
        <begin position="19"/>
        <end position="788"/>
    </location>
</feature>
<comment type="catalytic activity">
    <reaction evidence="16 18">
        <text>L-threonyl-[protein] + ATP = O-phospho-L-threonyl-[protein] + ADP + H(+)</text>
        <dbReference type="Rhea" id="RHEA:46608"/>
        <dbReference type="Rhea" id="RHEA-COMP:11060"/>
        <dbReference type="Rhea" id="RHEA-COMP:11605"/>
        <dbReference type="ChEBI" id="CHEBI:15378"/>
        <dbReference type="ChEBI" id="CHEBI:30013"/>
        <dbReference type="ChEBI" id="CHEBI:30616"/>
        <dbReference type="ChEBI" id="CHEBI:61977"/>
        <dbReference type="ChEBI" id="CHEBI:456216"/>
        <dbReference type="EC" id="2.7.11.1"/>
    </reaction>
</comment>
<keyword evidence="14" id="KW-0675">Receptor</keyword>
<keyword evidence="10 18" id="KW-0067">ATP-binding</keyword>
<sequence length="788" mass="87408">MAALLFLLFLSAFSLAAARISPSSTLTPTGKNSSWLSPSGLYAFGFYPIGNGYAVGVFLNGIPDSLRGIPDKTVVWTANRDSAIHPLNVTLVLTNDGRLILQQSPGQEVDIVNLAEDKIASASMLDSGNFVLYNSANTTIWQSFDYPTDTLLPTQRLITDDGQGQGQLFSSASENDPSTGPFRLIMQQDGTLVQYPTDAPSLDPYAYYSSYTNNGGPHVTLNLDPNGYLYLLRDNGTIIFNVTQGFPDQKTIYRATIDVDGIFRLYSYSLQYKDNWIVRYNTTSNKCDPKGICGLNAFCSNVDTEIECKCIPGFDFISPGDSSSGCQRNFSQEGCQSPKESLGFTMTPIPNTLWENASYDTFKTSIRQECEQACLNDCNCGAALFGDGGCSKQRLPLKYGKRVLTNPKVALVKVGMPGSPVGGGSSYPQLHPKKKLRLDILIISISLLVFALVILVISGVLIHIHQLGAHKNMSRYKNAEPMGDVAPRAFTYAELERATNDFKEELGQGAFGTVYKGMLMDFQKAVAVKRLEKVLAEGEAEREFHNEMAVIGKTHHRNLVRLLGYCADGPKKLLVYEYMSSGSLADVLYAKENQPNWDEGIKIACDIARGILYLHEECETQIIHCDIKPQNILMDEHRCAKISDFGLAKLLKHDQTKTFTAIRGTKGYVAPEWHKKLPVTVKADVYSYGIVLLEIICRRKNIDWSFPEDQAILEEYAYDCFEAQELHKLLADDELVNMRQLERMIKIAIWCIQGEPSLRPSMKKVLLMLEGTVDIPIPPNPTSFLSST</sequence>
<keyword evidence="9 18" id="KW-0418">Kinase</keyword>
<dbReference type="SUPFAM" id="SSF56112">
    <property type="entry name" value="Protein kinase-like (PK-like)"/>
    <property type="match status" value="1"/>
</dbReference>
<dbReference type="FunFam" id="2.90.10.10:FF:000026">
    <property type="entry name" value="Serine/threonine-protein kinase"/>
    <property type="match status" value="1"/>
</dbReference>
<feature type="binding site" evidence="19">
    <location>
        <position position="529"/>
    </location>
    <ligand>
        <name>ATP</name>
        <dbReference type="ChEBI" id="CHEBI:30616"/>
    </ligand>
</feature>
<dbReference type="Gene3D" id="2.90.10.10">
    <property type="entry name" value="Bulb-type lectin domain"/>
    <property type="match status" value="2"/>
</dbReference>
<dbReference type="RefSeq" id="XP_027073996.1">
    <property type="nucleotide sequence ID" value="XM_027218195.2"/>
</dbReference>
<name>A0A6P6T887_COFAR</name>
<reference evidence="25" key="2">
    <citation type="submission" date="2025-08" db="UniProtKB">
        <authorList>
            <consortium name="RefSeq"/>
        </authorList>
    </citation>
    <scope>IDENTIFICATION</scope>
    <source>
        <tissue evidence="25">Leaves</tissue>
    </source>
</reference>
<accession>A0A6P6T887</accession>
<protein>
    <recommendedName>
        <fullName evidence="18">Receptor-like serine/threonine-protein kinase</fullName>
        <ecNumber evidence="18">2.7.11.1</ecNumber>
    </recommendedName>
</protein>
<feature type="transmembrane region" description="Helical" evidence="20">
    <location>
        <begin position="440"/>
        <end position="464"/>
    </location>
</feature>
<keyword evidence="7" id="KW-0430">Lectin</keyword>
<evidence type="ECO:0000256" key="19">
    <source>
        <dbReference type="PROSITE-ProRule" id="PRU10141"/>
    </source>
</evidence>
<dbReference type="FunFam" id="1.10.510.10:FF:000237">
    <property type="entry name" value="G-type lectin S-receptor-like serine/threonine-protein kinase"/>
    <property type="match status" value="1"/>
</dbReference>
<keyword evidence="6 21" id="KW-0732">Signal</keyword>
<dbReference type="PROSITE" id="PS50927">
    <property type="entry name" value="BULB_LECTIN"/>
    <property type="match status" value="1"/>
</dbReference>
<evidence type="ECO:0000256" key="5">
    <source>
        <dbReference type="ARBA" id="ARBA00022692"/>
    </source>
</evidence>
<keyword evidence="3" id="KW-0245">EGF-like domain</keyword>
<dbReference type="InterPro" id="IPR000858">
    <property type="entry name" value="S_locus_glycoprot_dom"/>
</dbReference>
<organism evidence="24 25">
    <name type="scientific">Coffea arabica</name>
    <name type="common">Arabian coffee</name>
    <dbReference type="NCBI Taxonomy" id="13443"/>
    <lineage>
        <taxon>Eukaryota</taxon>
        <taxon>Viridiplantae</taxon>
        <taxon>Streptophyta</taxon>
        <taxon>Embryophyta</taxon>
        <taxon>Tracheophyta</taxon>
        <taxon>Spermatophyta</taxon>
        <taxon>Magnoliopsida</taxon>
        <taxon>eudicotyledons</taxon>
        <taxon>Gunneridae</taxon>
        <taxon>Pentapetalae</taxon>
        <taxon>asterids</taxon>
        <taxon>lamiids</taxon>
        <taxon>Gentianales</taxon>
        <taxon>Rubiaceae</taxon>
        <taxon>Ixoroideae</taxon>
        <taxon>Gardenieae complex</taxon>
        <taxon>Bertiereae - Coffeeae clade</taxon>
        <taxon>Coffeeae</taxon>
        <taxon>Coffea</taxon>
    </lineage>
</organism>
<feature type="transmembrane region" description="Helical" evidence="20">
    <location>
        <begin position="42"/>
        <end position="62"/>
    </location>
</feature>
<evidence type="ECO:0000256" key="12">
    <source>
        <dbReference type="ARBA" id="ARBA00023136"/>
    </source>
</evidence>
<keyword evidence="11 20" id="KW-1133">Transmembrane helix</keyword>
<evidence type="ECO:0000256" key="11">
    <source>
        <dbReference type="ARBA" id="ARBA00022989"/>
    </source>
</evidence>
<dbReference type="Gene3D" id="3.30.200.20">
    <property type="entry name" value="Phosphorylase Kinase, domain 1"/>
    <property type="match status" value="1"/>
</dbReference>
<evidence type="ECO:0000256" key="4">
    <source>
        <dbReference type="ARBA" id="ARBA00022679"/>
    </source>
</evidence>
<keyword evidence="12 20" id="KW-0472">Membrane</keyword>
<reference evidence="24" key="1">
    <citation type="journal article" date="2025" name="Foods">
        <title>Unveiling the Microbial Signatures of Arabica Coffee Cherries: Insights into Ripeness Specific Diversity, Functional Traits, and Implications for Quality and Safety.</title>
        <authorList>
            <consortium name="RefSeq"/>
            <person name="Tenea G.N."/>
            <person name="Cifuentes V."/>
            <person name="Reyes P."/>
            <person name="Cevallos-Vallejos M."/>
        </authorList>
    </citation>
    <scope>NUCLEOTIDE SEQUENCE [LARGE SCALE GENOMIC DNA]</scope>
</reference>
<evidence type="ECO:0000256" key="15">
    <source>
        <dbReference type="ARBA" id="ARBA00023180"/>
    </source>
</evidence>
<evidence type="ECO:0000313" key="24">
    <source>
        <dbReference type="Proteomes" id="UP001652660"/>
    </source>
</evidence>
<feature type="domain" description="Bulb-type lectin" evidence="23">
    <location>
        <begin position="17"/>
        <end position="145"/>
    </location>
</feature>
<dbReference type="GO" id="GO:0004674">
    <property type="term" value="F:protein serine/threonine kinase activity"/>
    <property type="evidence" value="ECO:0007669"/>
    <property type="project" value="UniProtKB-KW"/>
</dbReference>
<keyword evidence="8 18" id="KW-0547">Nucleotide-binding</keyword>
<evidence type="ECO:0000256" key="3">
    <source>
        <dbReference type="ARBA" id="ARBA00022536"/>
    </source>
</evidence>
<dbReference type="Proteomes" id="UP001652660">
    <property type="component" value="Chromosome 7c"/>
</dbReference>
<dbReference type="Pfam" id="PF00069">
    <property type="entry name" value="Pkinase"/>
    <property type="match status" value="1"/>
</dbReference>
<dbReference type="GO" id="GO:0005524">
    <property type="term" value="F:ATP binding"/>
    <property type="evidence" value="ECO:0007669"/>
    <property type="project" value="UniProtKB-UniRule"/>
</dbReference>
<dbReference type="AlphaFoldDB" id="A0A6P6T887"/>
<evidence type="ECO:0000256" key="8">
    <source>
        <dbReference type="ARBA" id="ARBA00022741"/>
    </source>
</evidence>
<evidence type="ECO:0000256" key="17">
    <source>
        <dbReference type="ARBA" id="ARBA00048679"/>
    </source>
</evidence>
<dbReference type="Pfam" id="PF01453">
    <property type="entry name" value="B_lectin"/>
    <property type="match status" value="1"/>
</dbReference>
<dbReference type="PANTHER" id="PTHR47976">
    <property type="entry name" value="G-TYPE LECTIN S-RECEPTOR-LIKE SERINE/THREONINE-PROTEIN KINASE SD2-5"/>
    <property type="match status" value="1"/>
</dbReference>
<evidence type="ECO:0000259" key="23">
    <source>
        <dbReference type="PROSITE" id="PS50927"/>
    </source>
</evidence>
<keyword evidence="13" id="KW-1015">Disulfide bond</keyword>
<dbReference type="InterPro" id="IPR011009">
    <property type="entry name" value="Kinase-like_dom_sf"/>
</dbReference>
<dbReference type="SMART" id="SM00220">
    <property type="entry name" value="S_TKc"/>
    <property type="match status" value="1"/>
</dbReference>
<dbReference type="PROSITE" id="PS00107">
    <property type="entry name" value="PROTEIN_KINASE_ATP"/>
    <property type="match status" value="1"/>
</dbReference>
<keyword evidence="24" id="KW-1185">Reference proteome</keyword>
<comment type="subcellular location">
    <subcellularLocation>
        <location evidence="1">Membrane</location>
        <topology evidence="1">Single-pass type I membrane protein</topology>
    </subcellularLocation>
</comment>
<dbReference type="OrthoDB" id="758220at2759"/>
<feature type="signal peptide" evidence="21">
    <location>
        <begin position="1"/>
        <end position="18"/>
    </location>
</feature>
<evidence type="ECO:0000256" key="6">
    <source>
        <dbReference type="ARBA" id="ARBA00022729"/>
    </source>
</evidence>
<gene>
    <name evidence="25" type="primary">LOC113698387</name>
</gene>
<dbReference type="PROSITE" id="PS00108">
    <property type="entry name" value="PROTEIN_KINASE_ST"/>
    <property type="match status" value="1"/>
</dbReference>
<evidence type="ECO:0000256" key="14">
    <source>
        <dbReference type="ARBA" id="ARBA00023170"/>
    </source>
</evidence>
<dbReference type="InterPro" id="IPR008271">
    <property type="entry name" value="Ser/Thr_kinase_AS"/>
</dbReference>
<dbReference type="GO" id="GO:0048544">
    <property type="term" value="P:recognition of pollen"/>
    <property type="evidence" value="ECO:0007669"/>
    <property type="project" value="InterPro"/>
</dbReference>
<keyword evidence="5 20" id="KW-0812">Transmembrane</keyword>
<evidence type="ECO:0000256" key="1">
    <source>
        <dbReference type="ARBA" id="ARBA00004479"/>
    </source>
</evidence>
<comment type="catalytic activity">
    <reaction evidence="17 18">
        <text>L-seryl-[protein] + ATP = O-phospho-L-seryl-[protein] + ADP + H(+)</text>
        <dbReference type="Rhea" id="RHEA:17989"/>
        <dbReference type="Rhea" id="RHEA-COMP:9863"/>
        <dbReference type="Rhea" id="RHEA-COMP:11604"/>
        <dbReference type="ChEBI" id="CHEBI:15378"/>
        <dbReference type="ChEBI" id="CHEBI:29999"/>
        <dbReference type="ChEBI" id="CHEBI:30616"/>
        <dbReference type="ChEBI" id="CHEBI:83421"/>
        <dbReference type="ChEBI" id="CHEBI:456216"/>
        <dbReference type="EC" id="2.7.11.1"/>
    </reaction>
</comment>
<dbReference type="CDD" id="cd00028">
    <property type="entry name" value="B_lectin"/>
    <property type="match status" value="1"/>
</dbReference>
<evidence type="ECO:0000313" key="25">
    <source>
        <dbReference type="RefSeq" id="XP_027073996.1"/>
    </source>
</evidence>
<dbReference type="GeneID" id="113698387"/>
<evidence type="ECO:0000256" key="20">
    <source>
        <dbReference type="SAM" id="Phobius"/>
    </source>
</evidence>
<evidence type="ECO:0000256" key="16">
    <source>
        <dbReference type="ARBA" id="ARBA00047899"/>
    </source>
</evidence>
<proteinExistence type="inferred from homology"/>
<evidence type="ECO:0000256" key="7">
    <source>
        <dbReference type="ARBA" id="ARBA00022734"/>
    </source>
</evidence>
<evidence type="ECO:0000256" key="10">
    <source>
        <dbReference type="ARBA" id="ARBA00022840"/>
    </source>
</evidence>
<dbReference type="InterPro" id="IPR017441">
    <property type="entry name" value="Protein_kinase_ATP_BS"/>
</dbReference>
<keyword evidence="2 18" id="KW-0723">Serine/threonine-protein kinase</keyword>
<evidence type="ECO:0000259" key="22">
    <source>
        <dbReference type="PROSITE" id="PS50011"/>
    </source>
</evidence>
<comment type="similarity">
    <text evidence="18">Belongs to the protein kinase superfamily. Ser/Thr protein kinase family.</text>
</comment>
<dbReference type="SUPFAM" id="SSF51110">
    <property type="entry name" value="alpha-D-mannose-specific plant lectins"/>
    <property type="match status" value="2"/>
</dbReference>
<keyword evidence="4 18" id="KW-0808">Transferase</keyword>
<dbReference type="InterPro" id="IPR000719">
    <property type="entry name" value="Prot_kinase_dom"/>
</dbReference>
<evidence type="ECO:0000256" key="21">
    <source>
        <dbReference type="SAM" id="SignalP"/>
    </source>
</evidence>
<dbReference type="FunFam" id="3.30.200.20:FF:000059">
    <property type="entry name" value="S-receptor-like serine/threonine-protein kinase"/>
    <property type="match status" value="1"/>
</dbReference>